<proteinExistence type="predicted"/>
<evidence type="ECO:0000313" key="2">
    <source>
        <dbReference type="EMBL" id="HGV97170.1"/>
    </source>
</evidence>
<dbReference type="Gene3D" id="2.60.40.1120">
    <property type="entry name" value="Carboxypeptidase-like, regulatory domain"/>
    <property type="match status" value="2"/>
</dbReference>
<sequence>MILSFVFFLISPEVPSDQGSISFFIRDVNNGYGIESNIEVYKGNEHISSLSTDETGHLLFSSLPGEYNFLFSAKDYQSIRTSFTIEKKKNLEVQVHLTPLSNKIELPPQELSELTKEGSTVLFYGYIVDKITGKPIKGTKVMAEPNYTRIESDENGYFYLLLPASDFSPELPPVRETITFEKEGYKRLNLNKYLIPGECLLKLTLEPGEGVLYFEDEQGIYSDKPEKMDKKEGCPDCKRKNYPEDKSELRALYLDPPPIIRVGTNCTGYNCTNVEVMSLETYVRSGIDDEWIASWHYNSLRAGSVPYRSYGTWYVYHPVSSNYDITNNTYCQVWNPDQYQSCINAAIYTSGIMIQYNDEVARSEYSAENNDCGCGDGYSGTGSTWPCISDNPCAGYSCYGHGRGMCQWGSQRWANNYNYSWYWINNHYYNPASRYLSTPMYITSAYPSPNNVAPTESFTIYVATYNGAEDDHPNIMIGASLYNGNYYSDPAHDKKVTINVGNDSEYRIFQVPAGTPYDTYDLLVALWFDVDENNQINSGDFPLYLVTYYDAIIISPVAIEEAPHLSKSPNYSFIISPNPVFSSGRLRFSIPDKENVSITLFDLCGRKLKTLLDDFLTPGVYERTFDFSEFPQSVYFIKLKTDNYEVIKKLVKLR</sequence>
<dbReference type="AlphaFoldDB" id="A0A7C4TDI0"/>
<dbReference type="NCBIfam" id="TIGR04183">
    <property type="entry name" value="Por_Secre_tail"/>
    <property type="match status" value="1"/>
</dbReference>
<feature type="domain" description="Sporulation stage II protein D amidase enhancer LytB N-terminal" evidence="1">
    <location>
        <begin position="270"/>
        <end position="356"/>
    </location>
</feature>
<accession>A0A7C4TDI0</accession>
<evidence type="ECO:0000259" key="1">
    <source>
        <dbReference type="Pfam" id="PF08486"/>
    </source>
</evidence>
<organism evidence="2">
    <name type="scientific">candidate division WOR-3 bacterium</name>
    <dbReference type="NCBI Taxonomy" id="2052148"/>
    <lineage>
        <taxon>Bacteria</taxon>
        <taxon>Bacteria division WOR-3</taxon>
    </lineage>
</organism>
<dbReference type="EMBL" id="DTGZ01000046">
    <property type="protein sequence ID" value="HGV97170.1"/>
    <property type="molecule type" value="Genomic_DNA"/>
</dbReference>
<name>A0A7C4TDI0_UNCW3</name>
<dbReference type="InterPro" id="IPR026444">
    <property type="entry name" value="Secre_tail"/>
</dbReference>
<reference evidence="2" key="1">
    <citation type="journal article" date="2020" name="mSystems">
        <title>Genome- and Community-Level Interaction Insights into Carbon Utilization and Element Cycling Functions of Hydrothermarchaeota in Hydrothermal Sediment.</title>
        <authorList>
            <person name="Zhou Z."/>
            <person name="Liu Y."/>
            <person name="Xu W."/>
            <person name="Pan J."/>
            <person name="Luo Z.H."/>
            <person name="Li M."/>
        </authorList>
    </citation>
    <scope>NUCLEOTIDE SEQUENCE [LARGE SCALE GENOMIC DNA]</scope>
    <source>
        <strain evidence="2">SpSt-774</strain>
    </source>
</reference>
<comment type="caution">
    <text evidence="2">The sequence shown here is derived from an EMBL/GenBank/DDBJ whole genome shotgun (WGS) entry which is preliminary data.</text>
</comment>
<dbReference type="InterPro" id="IPR013693">
    <property type="entry name" value="SpoIID/LytB_N"/>
</dbReference>
<dbReference type="InterPro" id="IPR008969">
    <property type="entry name" value="CarboxyPept-like_regulatory"/>
</dbReference>
<dbReference type="SUPFAM" id="SSF49464">
    <property type="entry name" value="Carboxypeptidase regulatory domain-like"/>
    <property type="match status" value="2"/>
</dbReference>
<gene>
    <name evidence="2" type="ORF">ENV60_02610</name>
</gene>
<dbReference type="Pfam" id="PF08486">
    <property type="entry name" value="SpoIID"/>
    <property type="match status" value="1"/>
</dbReference>
<protein>
    <submittedName>
        <fullName evidence="2">T9SS type A sorting domain-containing protein</fullName>
    </submittedName>
</protein>